<sequence>MYYCKTVGLGGDMSDGCSKTFVIHRVAVRKCMSFTGSIVDNYN</sequence>
<gene>
    <name evidence="6" type="ORF">PC110_g19990</name>
    <name evidence="1" type="ORF">PC113_g18631</name>
    <name evidence="3" type="ORF">PC115_g3613</name>
    <name evidence="2" type="ORF">PC117_g20191</name>
    <name evidence="4" type="ORF">PC118_g16957</name>
    <name evidence="5" type="ORF">PC129_g18808</name>
</gene>
<name>A0A329RFY1_9STRA</name>
<evidence type="ECO:0000313" key="3">
    <source>
        <dbReference type="EMBL" id="KAG2938711.1"/>
    </source>
</evidence>
<dbReference type="EMBL" id="MJFZ01001031">
    <property type="protein sequence ID" value="RAW23575.1"/>
    <property type="molecule type" value="Genomic_DNA"/>
</dbReference>
<evidence type="ECO:0000313" key="1">
    <source>
        <dbReference type="EMBL" id="KAG2843306.1"/>
    </source>
</evidence>
<keyword evidence="7" id="KW-1185">Reference proteome</keyword>
<dbReference type="Proteomes" id="UP000760860">
    <property type="component" value="Unassembled WGS sequence"/>
</dbReference>
<dbReference type="EMBL" id="RCML01000735">
    <property type="protein sequence ID" value="KAG2970302.1"/>
    <property type="molecule type" value="Genomic_DNA"/>
</dbReference>
<evidence type="ECO:0000313" key="4">
    <source>
        <dbReference type="EMBL" id="KAG2970302.1"/>
    </source>
</evidence>
<dbReference type="Proteomes" id="UP000736787">
    <property type="component" value="Unassembled WGS sequence"/>
</dbReference>
<dbReference type="EMBL" id="RCMV01001132">
    <property type="protein sequence ID" value="KAG3210193.1"/>
    <property type="molecule type" value="Genomic_DNA"/>
</dbReference>
<dbReference type="Proteomes" id="UP000735874">
    <property type="component" value="Unassembled WGS sequence"/>
</dbReference>
<dbReference type="EMBL" id="RCMG01000889">
    <property type="protein sequence ID" value="KAG2843306.1"/>
    <property type="molecule type" value="Genomic_DNA"/>
</dbReference>
<evidence type="ECO:0000313" key="7">
    <source>
        <dbReference type="Proteomes" id="UP000251314"/>
    </source>
</evidence>
<dbReference type="EMBL" id="RCMK01000925">
    <property type="protein sequence ID" value="KAG2907539.1"/>
    <property type="molecule type" value="Genomic_DNA"/>
</dbReference>
<dbReference type="Proteomes" id="UP000774804">
    <property type="component" value="Unassembled WGS sequence"/>
</dbReference>
<evidence type="ECO:0000313" key="2">
    <source>
        <dbReference type="EMBL" id="KAG2907539.1"/>
    </source>
</evidence>
<comment type="caution">
    <text evidence="6">The sequence shown here is derived from an EMBL/GenBank/DDBJ whole genome shotgun (WGS) entry which is preliminary data.</text>
</comment>
<proteinExistence type="predicted"/>
<reference evidence="6 7" key="1">
    <citation type="submission" date="2018-01" db="EMBL/GenBank/DDBJ databases">
        <title>Draft genome of the strawberry crown rot pathogen Phytophthora cactorum.</title>
        <authorList>
            <person name="Armitage A.D."/>
            <person name="Lysoe E."/>
            <person name="Nellist C.F."/>
            <person name="Harrison R.J."/>
            <person name="Brurberg M.B."/>
        </authorList>
    </citation>
    <scope>NUCLEOTIDE SEQUENCE [LARGE SCALE GENOMIC DNA]</scope>
    <source>
        <strain evidence="6 7">10300</strain>
    </source>
</reference>
<evidence type="ECO:0000313" key="5">
    <source>
        <dbReference type="EMBL" id="KAG3210193.1"/>
    </source>
</evidence>
<dbReference type="Proteomes" id="UP000697107">
    <property type="component" value="Unassembled WGS sequence"/>
</dbReference>
<accession>A0A329RFY1</accession>
<dbReference type="VEuPathDB" id="FungiDB:PC110_g19990"/>
<protein>
    <submittedName>
        <fullName evidence="6">Uncharacterized protein</fullName>
    </submittedName>
</protein>
<evidence type="ECO:0000313" key="6">
    <source>
        <dbReference type="EMBL" id="RAW23575.1"/>
    </source>
</evidence>
<dbReference type="AlphaFoldDB" id="A0A329RFY1"/>
<organism evidence="6 7">
    <name type="scientific">Phytophthora cactorum</name>
    <dbReference type="NCBI Taxonomy" id="29920"/>
    <lineage>
        <taxon>Eukaryota</taxon>
        <taxon>Sar</taxon>
        <taxon>Stramenopiles</taxon>
        <taxon>Oomycota</taxon>
        <taxon>Peronosporomycetes</taxon>
        <taxon>Peronosporales</taxon>
        <taxon>Peronosporaceae</taxon>
        <taxon>Phytophthora</taxon>
    </lineage>
</organism>
<dbReference type="EMBL" id="RCMI01000061">
    <property type="protein sequence ID" value="KAG2938711.1"/>
    <property type="molecule type" value="Genomic_DNA"/>
</dbReference>
<reference evidence="1" key="2">
    <citation type="submission" date="2018-10" db="EMBL/GenBank/DDBJ databases">
        <title>Effector identification in a new, highly contiguous assembly of the strawberry crown rot pathogen Phytophthora cactorum.</title>
        <authorList>
            <person name="Armitage A.D."/>
            <person name="Nellist C.F."/>
            <person name="Bates H."/>
            <person name="Vickerstaff R.J."/>
            <person name="Harrison R.J."/>
        </authorList>
    </citation>
    <scope>NUCLEOTIDE SEQUENCE</scope>
    <source>
        <strain evidence="1">15-7</strain>
        <strain evidence="3">4032</strain>
        <strain evidence="2">4040</strain>
        <strain evidence="4">P415</strain>
        <strain evidence="5">P421</strain>
    </source>
</reference>
<dbReference type="Proteomes" id="UP000251314">
    <property type="component" value="Unassembled WGS sequence"/>
</dbReference>